<evidence type="ECO:0000313" key="2">
    <source>
        <dbReference type="Proteomes" id="UP000304900"/>
    </source>
</evidence>
<name>A0A4U6CZX7_9BACT</name>
<accession>A0A4U6CZX7</accession>
<reference evidence="1 2" key="1">
    <citation type="submission" date="2019-05" db="EMBL/GenBank/DDBJ databases">
        <title>Dyadobacter AR-3-8 sp. nov., isolated from arctic soil.</title>
        <authorList>
            <person name="Chaudhary D.K."/>
        </authorList>
    </citation>
    <scope>NUCLEOTIDE SEQUENCE [LARGE SCALE GENOMIC DNA]</scope>
    <source>
        <strain evidence="1 2">AR-3-8</strain>
    </source>
</reference>
<organism evidence="1 2">
    <name type="scientific">Dyadobacter frigoris</name>
    <dbReference type="NCBI Taxonomy" id="2576211"/>
    <lineage>
        <taxon>Bacteria</taxon>
        <taxon>Pseudomonadati</taxon>
        <taxon>Bacteroidota</taxon>
        <taxon>Cytophagia</taxon>
        <taxon>Cytophagales</taxon>
        <taxon>Spirosomataceae</taxon>
        <taxon>Dyadobacter</taxon>
    </lineage>
</organism>
<dbReference type="OrthoDB" id="965991at2"/>
<proteinExistence type="predicted"/>
<dbReference type="AlphaFoldDB" id="A0A4U6CZX7"/>
<sequence>MSKFIVTSFDDEGKELSMTLEYSNTGFHFLKSWNVVGDWPGMIWRWIWAHPPYTREVLFTWRENALIREVKEVPEDLTFAVFWDAYDYKVGDRKKAEKIWNATSDADKMAAMAALPRYKYWLLTNTTPMVHATTYLNQRRYENEFIIKKG</sequence>
<protein>
    <submittedName>
        <fullName evidence="1">Uncharacterized protein</fullName>
    </submittedName>
</protein>
<keyword evidence="2" id="KW-1185">Reference proteome</keyword>
<gene>
    <name evidence="1" type="ORF">FDK13_24440</name>
</gene>
<evidence type="ECO:0000313" key="1">
    <source>
        <dbReference type="EMBL" id="TKT89495.1"/>
    </source>
</evidence>
<dbReference type="EMBL" id="SZVO01000012">
    <property type="protein sequence ID" value="TKT89495.1"/>
    <property type="molecule type" value="Genomic_DNA"/>
</dbReference>
<dbReference type="RefSeq" id="WP_137342632.1">
    <property type="nucleotide sequence ID" value="NZ_SZVO01000012.1"/>
</dbReference>
<dbReference type="Proteomes" id="UP000304900">
    <property type="component" value="Unassembled WGS sequence"/>
</dbReference>
<comment type="caution">
    <text evidence="1">The sequence shown here is derived from an EMBL/GenBank/DDBJ whole genome shotgun (WGS) entry which is preliminary data.</text>
</comment>